<sequence length="214" mass="24278">MVAITPTSKIKNLDKLLMHCQRRRYPAKQNIICAGDRSDTLFFIIKGSVTILIEDDDGREMIIAYLNSGDFFGELGLFEQAGREQERSAWVRAKIECDVAEISYSKFRELSQQDPDILYVLSGQIAQRLRNTTRKVGDLAFFDVTGRVARCLLELCKQPDAMTHPDGMQIKVTRQEIGRIVGCSREMVGRVLKDLEERNLVSVKGKTMVVFGTR</sequence>
<dbReference type="CDD" id="cd00038">
    <property type="entry name" value="CAP_ED"/>
    <property type="match status" value="1"/>
</dbReference>
<feature type="domain" description="HTH crp-type" evidence="5">
    <location>
        <begin position="142"/>
        <end position="214"/>
    </location>
</feature>
<dbReference type="GO" id="GO:0003677">
    <property type="term" value="F:DNA binding"/>
    <property type="evidence" value="ECO:0007669"/>
    <property type="project" value="UniProtKB-KW"/>
</dbReference>
<feature type="domain" description="Cyclic nucleotide-binding" evidence="4">
    <location>
        <begin position="13"/>
        <end position="128"/>
    </location>
</feature>
<evidence type="ECO:0000259" key="4">
    <source>
        <dbReference type="PROSITE" id="PS50042"/>
    </source>
</evidence>
<dbReference type="CDD" id="cd00092">
    <property type="entry name" value="HTH_CRP"/>
    <property type="match status" value="1"/>
</dbReference>
<evidence type="ECO:0000256" key="3">
    <source>
        <dbReference type="ARBA" id="ARBA00023163"/>
    </source>
</evidence>
<comment type="caution">
    <text evidence="6">The sequence shown here is derived from an EMBL/GenBank/DDBJ whole genome shotgun (WGS) entry which is preliminary data.</text>
</comment>
<dbReference type="OrthoDB" id="61906at2"/>
<dbReference type="InterPro" id="IPR012318">
    <property type="entry name" value="HTH_CRP"/>
</dbReference>
<dbReference type="SMART" id="SM00100">
    <property type="entry name" value="cNMP"/>
    <property type="match status" value="1"/>
</dbReference>
<dbReference type="Pfam" id="PF00027">
    <property type="entry name" value="cNMP_binding"/>
    <property type="match status" value="1"/>
</dbReference>
<dbReference type="InterPro" id="IPR036390">
    <property type="entry name" value="WH_DNA-bd_sf"/>
</dbReference>
<evidence type="ECO:0000259" key="5">
    <source>
        <dbReference type="PROSITE" id="PS51063"/>
    </source>
</evidence>
<dbReference type="InterPro" id="IPR050397">
    <property type="entry name" value="Env_Response_Regulators"/>
</dbReference>
<dbReference type="PANTHER" id="PTHR24567">
    <property type="entry name" value="CRP FAMILY TRANSCRIPTIONAL REGULATORY PROTEIN"/>
    <property type="match status" value="1"/>
</dbReference>
<dbReference type="GO" id="GO:0003700">
    <property type="term" value="F:DNA-binding transcription factor activity"/>
    <property type="evidence" value="ECO:0007669"/>
    <property type="project" value="InterPro"/>
</dbReference>
<dbReference type="SMART" id="SM00419">
    <property type="entry name" value="HTH_CRP"/>
    <property type="match status" value="1"/>
</dbReference>
<reference evidence="7" key="1">
    <citation type="submission" date="2015-03" db="EMBL/GenBank/DDBJ databases">
        <title>Pseudomonas frederiksbergensis hydrocarbon degrader.</title>
        <authorList>
            <person name="Brown L.M."/>
            <person name="Ruiz O.N."/>
            <person name="Mueller S."/>
            <person name="Gunasekera T.S."/>
        </authorList>
    </citation>
    <scope>NUCLEOTIDE SEQUENCE [LARGE SCALE GENOMIC DNA]</scope>
    <source>
        <strain evidence="7">SI8</strain>
    </source>
</reference>
<dbReference type="EMBL" id="JQGJ01000004">
    <property type="protein sequence ID" value="KHK65345.1"/>
    <property type="molecule type" value="Genomic_DNA"/>
</dbReference>
<name>A0A0B1Z410_9PSED</name>
<dbReference type="Pfam" id="PF13545">
    <property type="entry name" value="HTH_Crp_2"/>
    <property type="match status" value="1"/>
</dbReference>
<keyword evidence="2" id="KW-0238">DNA-binding</keyword>
<dbReference type="InterPro" id="IPR018335">
    <property type="entry name" value="Tscrpt_reg_HTH_Crp-type_CS"/>
</dbReference>
<evidence type="ECO:0000256" key="2">
    <source>
        <dbReference type="ARBA" id="ARBA00023125"/>
    </source>
</evidence>
<dbReference type="AlphaFoldDB" id="A0A0B1Z410"/>
<gene>
    <name evidence="6" type="ORF">JZ00_09895</name>
</gene>
<dbReference type="GO" id="GO:0005829">
    <property type="term" value="C:cytosol"/>
    <property type="evidence" value="ECO:0007669"/>
    <property type="project" value="TreeGrafter"/>
</dbReference>
<dbReference type="Proteomes" id="UP000030949">
    <property type="component" value="Unassembled WGS sequence"/>
</dbReference>
<dbReference type="PROSITE" id="PS00042">
    <property type="entry name" value="HTH_CRP_1"/>
    <property type="match status" value="1"/>
</dbReference>
<dbReference type="PROSITE" id="PS00889">
    <property type="entry name" value="CNMP_BINDING_2"/>
    <property type="match status" value="1"/>
</dbReference>
<keyword evidence="6" id="KW-0675">Receptor</keyword>
<dbReference type="PANTHER" id="PTHR24567:SF68">
    <property type="entry name" value="DNA-BINDING TRANSCRIPTIONAL DUAL REGULATOR CRP"/>
    <property type="match status" value="1"/>
</dbReference>
<dbReference type="InterPro" id="IPR000595">
    <property type="entry name" value="cNMP-bd_dom"/>
</dbReference>
<evidence type="ECO:0000313" key="7">
    <source>
        <dbReference type="Proteomes" id="UP000030949"/>
    </source>
</evidence>
<dbReference type="SUPFAM" id="SSF51206">
    <property type="entry name" value="cAMP-binding domain-like"/>
    <property type="match status" value="1"/>
</dbReference>
<protein>
    <submittedName>
        <fullName evidence="6">Cyclic AMP receptor protein</fullName>
    </submittedName>
</protein>
<dbReference type="PROSITE" id="PS51063">
    <property type="entry name" value="HTH_CRP_2"/>
    <property type="match status" value="1"/>
</dbReference>
<keyword evidence="3" id="KW-0804">Transcription</keyword>
<keyword evidence="1" id="KW-0805">Transcription regulation</keyword>
<dbReference type="PRINTS" id="PR00034">
    <property type="entry name" value="HTHCRP"/>
</dbReference>
<dbReference type="NCBIfam" id="NF008732">
    <property type="entry name" value="PRK11753.1"/>
    <property type="match status" value="1"/>
</dbReference>
<accession>A0A0B1Z410</accession>
<dbReference type="FunFam" id="1.10.10.10:FF:000006">
    <property type="entry name" value="cAMP-activated global transcriptional regulator CRP"/>
    <property type="match status" value="1"/>
</dbReference>
<evidence type="ECO:0000313" key="6">
    <source>
        <dbReference type="EMBL" id="KHK65345.1"/>
    </source>
</evidence>
<dbReference type="InterPro" id="IPR018488">
    <property type="entry name" value="cNMP-bd_CS"/>
</dbReference>
<evidence type="ECO:0000256" key="1">
    <source>
        <dbReference type="ARBA" id="ARBA00023015"/>
    </source>
</evidence>
<dbReference type="InterPro" id="IPR036388">
    <property type="entry name" value="WH-like_DNA-bd_sf"/>
</dbReference>
<proteinExistence type="predicted"/>
<dbReference type="PROSITE" id="PS50042">
    <property type="entry name" value="CNMP_BINDING_3"/>
    <property type="match status" value="1"/>
</dbReference>
<dbReference type="InterPro" id="IPR014710">
    <property type="entry name" value="RmlC-like_jellyroll"/>
</dbReference>
<dbReference type="Gene3D" id="2.60.120.10">
    <property type="entry name" value="Jelly Rolls"/>
    <property type="match status" value="1"/>
</dbReference>
<dbReference type="RefSeq" id="WP_039590820.1">
    <property type="nucleotide sequence ID" value="NZ_CP142104.1"/>
</dbReference>
<organism evidence="6 7">
    <name type="scientific">Pseudomonas frederiksbergensis</name>
    <dbReference type="NCBI Taxonomy" id="104087"/>
    <lineage>
        <taxon>Bacteria</taxon>
        <taxon>Pseudomonadati</taxon>
        <taxon>Pseudomonadota</taxon>
        <taxon>Gammaproteobacteria</taxon>
        <taxon>Pseudomonadales</taxon>
        <taxon>Pseudomonadaceae</taxon>
        <taxon>Pseudomonas</taxon>
    </lineage>
</organism>
<dbReference type="Gene3D" id="1.10.10.10">
    <property type="entry name" value="Winged helix-like DNA-binding domain superfamily/Winged helix DNA-binding domain"/>
    <property type="match status" value="1"/>
</dbReference>
<dbReference type="SUPFAM" id="SSF46785">
    <property type="entry name" value="Winged helix' DNA-binding domain"/>
    <property type="match status" value="1"/>
</dbReference>
<dbReference type="InterPro" id="IPR018490">
    <property type="entry name" value="cNMP-bd_dom_sf"/>
</dbReference>